<reference evidence="1 2" key="1">
    <citation type="submission" date="2018-09" db="EMBL/GenBank/DDBJ databases">
        <title>Cohnella cavernae sp. nov., isolated from a karst cave.</title>
        <authorList>
            <person name="Zhu H."/>
        </authorList>
    </citation>
    <scope>NUCLEOTIDE SEQUENCE [LARGE SCALE GENOMIC DNA]</scope>
    <source>
        <strain evidence="1 2">K2E09-144</strain>
    </source>
</reference>
<dbReference type="Proteomes" id="UP000266340">
    <property type="component" value="Unassembled WGS sequence"/>
</dbReference>
<name>A0A398CRX3_9BACL</name>
<dbReference type="EMBL" id="QXJM01000039">
    <property type="protein sequence ID" value="RIE02111.1"/>
    <property type="molecule type" value="Genomic_DNA"/>
</dbReference>
<sequence length="78" mass="8262">MFGACAEKAAVKVQCGLFGACARKAAVKVQCGLFGTCAEKVAVKGAFSLFGGASREQIQAFRTANRMDFLVWGNKQPN</sequence>
<keyword evidence="2" id="KW-1185">Reference proteome</keyword>
<protein>
    <submittedName>
        <fullName evidence="1">Uncharacterized protein</fullName>
    </submittedName>
</protein>
<organism evidence="1 2">
    <name type="scientific">Cohnella faecalis</name>
    <dbReference type="NCBI Taxonomy" id="2315694"/>
    <lineage>
        <taxon>Bacteria</taxon>
        <taxon>Bacillati</taxon>
        <taxon>Bacillota</taxon>
        <taxon>Bacilli</taxon>
        <taxon>Bacillales</taxon>
        <taxon>Paenibacillaceae</taxon>
        <taxon>Cohnella</taxon>
    </lineage>
</organism>
<accession>A0A398CRX3</accession>
<dbReference type="AlphaFoldDB" id="A0A398CRX3"/>
<evidence type="ECO:0000313" key="2">
    <source>
        <dbReference type="Proteomes" id="UP000266340"/>
    </source>
</evidence>
<gene>
    <name evidence="1" type="ORF">D3H35_15235</name>
</gene>
<proteinExistence type="predicted"/>
<comment type="caution">
    <text evidence="1">The sequence shown here is derived from an EMBL/GenBank/DDBJ whole genome shotgun (WGS) entry which is preliminary data.</text>
</comment>
<evidence type="ECO:0000313" key="1">
    <source>
        <dbReference type="EMBL" id="RIE02111.1"/>
    </source>
</evidence>